<evidence type="ECO:0000313" key="3">
    <source>
        <dbReference type="Proteomes" id="UP000032141"/>
    </source>
</evidence>
<evidence type="ECO:0008006" key="4">
    <source>
        <dbReference type="Google" id="ProtNLM"/>
    </source>
</evidence>
<protein>
    <recommendedName>
        <fullName evidence="4">Retrovirus-related Pol polyprotein from transposon TNT 1-94</fullName>
    </recommendedName>
</protein>
<feature type="region of interest" description="Disordered" evidence="1">
    <location>
        <begin position="75"/>
        <end position="108"/>
    </location>
</feature>
<dbReference type="Proteomes" id="UP000032141">
    <property type="component" value="Chromosome C7"/>
</dbReference>
<dbReference type="EnsemblPlants" id="Bo7g083960.1">
    <property type="protein sequence ID" value="Bo7g083960.1"/>
    <property type="gene ID" value="Bo7g083960"/>
</dbReference>
<evidence type="ECO:0000256" key="1">
    <source>
        <dbReference type="SAM" id="MobiDB-lite"/>
    </source>
</evidence>
<evidence type="ECO:0000313" key="2">
    <source>
        <dbReference type="EnsemblPlants" id="Bo7g083960.1"/>
    </source>
</evidence>
<dbReference type="AlphaFoldDB" id="A0A0D3DB39"/>
<organism evidence="2 3">
    <name type="scientific">Brassica oleracea var. oleracea</name>
    <dbReference type="NCBI Taxonomy" id="109376"/>
    <lineage>
        <taxon>Eukaryota</taxon>
        <taxon>Viridiplantae</taxon>
        <taxon>Streptophyta</taxon>
        <taxon>Embryophyta</taxon>
        <taxon>Tracheophyta</taxon>
        <taxon>Spermatophyta</taxon>
        <taxon>Magnoliopsida</taxon>
        <taxon>eudicotyledons</taxon>
        <taxon>Gunneridae</taxon>
        <taxon>Pentapetalae</taxon>
        <taxon>rosids</taxon>
        <taxon>malvids</taxon>
        <taxon>Brassicales</taxon>
        <taxon>Brassicaceae</taxon>
        <taxon>Brassiceae</taxon>
        <taxon>Brassica</taxon>
    </lineage>
</organism>
<reference evidence="2 3" key="1">
    <citation type="journal article" date="2014" name="Genome Biol.">
        <title>Transcriptome and methylome profiling reveals relics of genome dominance in the mesopolyploid Brassica oleracea.</title>
        <authorList>
            <person name="Parkin I.A."/>
            <person name="Koh C."/>
            <person name="Tang H."/>
            <person name="Robinson S.J."/>
            <person name="Kagale S."/>
            <person name="Clarke W.E."/>
            <person name="Town C.D."/>
            <person name="Nixon J."/>
            <person name="Krishnakumar V."/>
            <person name="Bidwell S.L."/>
            <person name="Denoeud F."/>
            <person name="Belcram H."/>
            <person name="Links M.G."/>
            <person name="Just J."/>
            <person name="Clarke C."/>
            <person name="Bender T."/>
            <person name="Huebert T."/>
            <person name="Mason A.S."/>
            <person name="Pires J.C."/>
            <person name="Barker G."/>
            <person name="Moore J."/>
            <person name="Walley P.G."/>
            <person name="Manoli S."/>
            <person name="Batley J."/>
            <person name="Edwards D."/>
            <person name="Nelson M.N."/>
            <person name="Wang X."/>
            <person name="Paterson A.H."/>
            <person name="King G."/>
            <person name="Bancroft I."/>
            <person name="Chalhoub B."/>
            <person name="Sharpe A.G."/>
        </authorList>
    </citation>
    <scope>NUCLEOTIDE SEQUENCE</scope>
    <source>
        <strain evidence="2 3">cv. TO1000</strain>
    </source>
</reference>
<proteinExistence type="predicted"/>
<keyword evidence="3" id="KW-1185">Reference proteome</keyword>
<sequence>MEERKSIEENLDAFLKLIADLASLKIMVSDEDQEIQLLTSLPMAYEPMVHTLKYGTCKETLTVNEVILSAYAKEAEHRQRGAQDKSRKEVRIEEGRSQDRDMGPMPDGFVGMKITGSVTVLSETVRNRADHQHLQMSP</sequence>
<accession>A0A0D3DB39</accession>
<dbReference type="Pfam" id="PF14223">
    <property type="entry name" value="Retrotran_gag_2"/>
    <property type="match status" value="1"/>
</dbReference>
<name>A0A0D3DB39_BRAOL</name>
<dbReference type="Gramene" id="Bo7g083960.1">
    <property type="protein sequence ID" value="Bo7g083960.1"/>
    <property type="gene ID" value="Bo7g083960"/>
</dbReference>
<reference evidence="2" key="2">
    <citation type="submission" date="2015-03" db="UniProtKB">
        <authorList>
            <consortium name="EnsemblPlants"/>
        </authorList>
    </citation>
    <scope>IDENTIFICATION</scope>
</reference>
<feature type="compositionally biased region" description="Basic and acidic residues" evidence="1">
    <location>
        <begin position="75"/>
        <end position="102"/>
    </location>
</feature>
<dbReference type="HOGENOM" id="CLU_1858050_0_0_1"/>